<evidence type="ECO:0000313" key="1">
    <source>
        <dbReference type="EMBL" id="DAA03580.1"/>
    </source>
</evidence>
<accession>Q6IHN5</accession>
<dbReference type="AlphaFoldDB" id="Q6IHN5"/>
<gene>
    <name evidence="1" type="ORF">HDC02088</name>
</gene>
<reference evidence="1" key="1">
    <citation type="journal article" date="2003" name="Genome Biol.">
        <title>An integrated gene annotation and transcriptional profiling approach towards the full gene content of the Drosophila genome.</title>
        <authorList>
            <person name="Hild M."/>
            <person name="Beckmann B."/>
            <person name="Haas S.A."/>
            <person name="Koch B."/>
            <person name="Solovyev V."/>
            <person name="Busold C."/>
            <person name="Fellenberg K."/>
            <person name="Boutros M."/>
            <person name="Vingron M."/>
            <person name="Sauer F."/>
            <person name="Hoheisel J.D."/>
            <person name="Paro R."/>
        </authorList>
    </citation>
    <scope>NUCLEOTIDE SEQUENCE</scope>
</reference>
<name>Q6IHN5_DROME</name>
<organism evidence="1">
    <name type="scientific">Drosophila melanogaster</name>
    <name type="common">Fruit fly</name>
    <dbReference type="NCBI Taxonomy" id="7227"/>
    <lineage>
        <taxon>Eukaryota</taxon>
        <taxon>Metazoa</taxon>
        <taxon>Ecdysozoa</taxon>
        <taxon>Arthropoda</taxon>
        <taxon>Hexapoda</taxon>
        <taxon>Insecta</taxon>
        <taxon>Pterygota</taxon>
        <taxon>Neoptera</taxon>
        <taxon>Endopterygota</taxon>
        <taxon>Diptera</taxon>
        <taxon>Brachycera</taxon>
        <taxon>Muscomorpha</taxon>
        <taxon>Ephydroidea</taxon>
        <taxon>Drosophilidae</taxon>
        <taxon>Drosophila</taxon>
        <taxon>Sophophora</taxon>
    </lineage>
</organism>
<protein>
    <submittedName>
        <fullName evidence="1">HDC02088</fullName>
    </submittedName>
</protein>
<dbReference type="EMBL" id="BK003381">
    <property type="protein sequence ID" value="DAA03580.1"/>
    <property type="molecule type" value="Genomic_DNA"/>
</dbReference>
<sequence>MANALRIWVEKHSDSRAQVKWSASEKVPSSKGRNPTRPQWLERVLVVVVVWVWPSKVCHENVRSL</sequence>
<proteinExistence type="predicted"/>